<dbReference type="PROSITE" id="PS51257">
    <property type="entry name" value="PROKAR_LIPOPROTEIN"/>
    <property type="match status" value="1"/>
</dbReference>
<accession>A0A5J4IQ61</accession>
<organism evidence="1 2">
    <name type="scientific">Patiriisocius marinus</name>
    <dbReference type="NCBI Taxonomy" id="1397112"/>
    <lineage>
        <taxon>Bacteria</taxon>
        <taxon>Pseudomonadati</taxon>
        <taxon>Bacteroidota</taxon>
        <taxon>Flavobacteriia</taxon>
        <taxon>Flavobacteriales</taxon>
        <taxon>Flavobacteriaceae</taxon>
        <taxon>Patiriisocius</taxon>
    </lineage>
</organism>
<proteinExistence type="predicted"/>
<reference evidence="1 2" key="1">
    <citation type="submission" date="2019-08" db="EMBL/GenBank/DDBJ databases">
        <title>Draft genome sequence of Ulvibacter marinus type strain NBRC 109484.</title>
        <authorList>
            <person name="Kawano K."/>
            <person name="Ushijima N."/>
            <person name="Kihara M."/>
            <person name="Itoh H."/>
        </authorList>
    </citation>
    <scope>NUCLEOTIDE SEQUENCE [LARGE SCALE GENOMIC DNA]</scope>
    <source>
        <strain evidence="1 2">NBRC 109484</strain>
    </source>
</reference>
<keyword evidence="2" id="KW-1185">Reference proteome</keyword>
<name>A0A5J4IQ61_9FLAO</name>
<dbReference type="AlphaFoldDB" id="A0A5J4IQ61"/>
<evidence type="ECO:0000313" key="2">
    <source>
        <dbReference type="Proteomes" id="UP000326509"/>
    </source>
</evidence>
<evidence type="ECO:0000313" key="1">
    <source>
        <dbReference type="EMBL" id="GER59925.1"/>
    </source>
</evidence>
<dbReference type="Gene3D" id="3.40.390.10">
    <property type="entry name" value="Collagenase (Catalytic Domain)"/>
    <property type="match status" value="1"/>
</dbReference>
<dbReference type="Proteomes" id="UP000326509">
    <property type="component" value="Unassembled WGS sequence"/>
</dbReference>
<dbReference type="GO" id="GO:0008237">
    <property type="term" value="F:metallopeptidase activity"/>
    <property type="evidence" value="ECO:0007669"/>
    <property type="project" value="InterPro"/>
</dbReference>
<dbReference type="EMBL" id="BKCG01000005">
    <property type="protein sequence ID" value="GER59925.1"/>
    <property type="molecule type" value="Genomic_DNA"/>
</dbReference>
<sequence>MINVPHKILLVFLSIILFTGCKDDDSDNNADDPKAENRRSLGTSAEELLSDDTFKSMTVELVYAPNYRPKQESIDSFKDFILARVNKPDGVTFIETEISNQPNAPFTIEEIRNIEDLNRTQYTVGDDIAVYVFFSNGSSENDTSTSVTLGTAYQNTSMVVYERTLQQITLDEPEILPILESTTLHHEFGHLFGLVNIQEDDIHPGGDHEDLDHLKHCIIEDCLMYFEANNVTRIMERARSRAQVADLDPLCIADLQAKGGK</sequence>
<comment type="caution">
    <text evidence="1">The sequence shown here is derived from an EMBL/GenBank/DDBJ whole genome shotgun (WGS) entry which is preliminary data.</text>
</comment>
<evidence type="ECO:0008006" key="3">
    <source>
        <dbReference type="Google" id="ProtNLM"/>
    </source>
</evidence>
<dbReference type="OrthoDB" id="1121673at2"/>
<dbReference type="SUPFAM" id="SSF55486">
    <property type="entry name" value="Metalloproteases ('zincins'), catalytic domain"/>
    <property type="match status" value="1"/>
</dbReference>
<dbReference type="RefSeq" id="WP_151674389.1">
    <property type="nucleotide sequence ID" value="NZ_BKCG01000005.1"/>
</dbReference>
<protein>
    <recommendedName>
        <fullName evidence="3">Membrane metalloprotease</fullName>
    </recommendedName>
</protein>
<gene>
    <name evidence="1" type="ORF">ULMA_20330</name>
</gene>
<dbReference type="InterPro" id="IPR024079">
    <property type="entry name" value="MetalloPept_cat_dom_sf"/>
</dbReference>